<proteinExistence type="predicted"/>
<dbReference type="Pfam" id="PF06940">
    <property type="entry name" value="DUF1287"/>
    <property type="match status" value="1"/>
</dbReference>
<evidence type="ECO:0000313" key="2">
    <source>
        <dbReference type="Proteomes" id="UP000294887"/>
    </source>
</evidence>
<comment type="caution">
    <text evidence="1">The sequence shown here is derived from an EMBL/GenBank/DDBJ whole genome shotgun (WGS) entry which is preliminary data.</text>
</comment>
<dbReference type="EMBL" id="SMFQ01000002">
    <property type="protein sequence ID" value="TCJ88990.1"/>
    <property type="molecule type" value="Genomic_DNA"/>
</dbReference>
<dbReference type="RefSeq" id="WP_207906941.1">
    <property type="nucleotide sequence ID" value="NZ_BAAAFU010000008.1"/>
</dbReference>
<dbReference type="Proteomes" id="UP000294887">
    <property type="component" value="Unassembled WGS sequence"/>
</dbReference>
<dbReference type="PROSITE" id="PS51257">
    <property type="entry name" value="PROKAR_LIPOPROTEIN"/>
    <property type="match status" value="1"/>
</dbReference>
<organism evidence="1 2">
    <name type="scientific">Cocleimonas flava</name>
    <dbReference type="NCBI Taxonomy" id="634765"/>
    <lineage>
        <taxon>Bacteria</taxon>
        <taxon>Pseudomonadati</taxon>
        <taxon>Pseudomonadota</taxon>
        <taxon>Gammaproteobacteria</taxon>
        <taxon>Thiotrichales</taxon>
        <taxon>Thiotrichaceae</taxon>
        <taxon>Cocleimonas</taxon>
    </lineage>
</organism>
<gene>
    <name evidence="1" type="ORF">EV695_0851</name>
</gene>
<sequence length="355" mass="39330">MLKKFTVLMPIVLISAGITGCSGTKPQQASNSVASKQIAKVPTVADNDVEVEPVVYEKRSPKRNIRKAINPPRYNNNVSAFSRKLSNAALQRLQSRVRYDGKYVKIAYPWGDVPANIGVCTDVVIRSYRKLGIDLQKEVHKDMTTAFNSYPNPRKWGLSRPDTNIDHRRVYNLRKFFQRKGAALPITRNARDYKPGDLVTWMVGPDLPHIGVVVDRPSRADPNRMMIVHNIAQGPQMEDILFRFPITGHYRYTSAHVGNSTQTYYASNQAQSRRNEMSHAQLVQAANLLGAGTQSRTAQAAPLTVAAAPSALSNAELMNNVVRLNNTAGPVVTSKNNSVKLATLTNDEINALLIK</sequence>
<accession>A0A4R1F651</accession>
<dbReference type="InterPro" id="IPR009706">
    <property type="entry name" value="DUF1287"/>
</dbReference>
<evidence type="ECO:0000313" key="1">
    <source>
        <dbReference type="EMBL" id="TCJ88990.1"/>
    </source>
</evidence>
<protein>
    <submittedName>
        <fullName evidence="1">Uncharacterized protein YijF (DUF1287 family)</fullName>
    </submittedName>
</protein>
<name>A0A4R1F651_9GAMM</name>
<keyword evidence="2" id="KW-1185">Reference proteome</keyword>
<dbReference type="AlphaFoldDB" id="A0A4R1F651"/>
<reference evidence="1 2" key="1">
    <citation type="submission" date="2019-03" db="EMBL/GenBank/DDBJ databases">
        <title>Genomic Encyclopedia of Type Strains, Phase IV (KMG-IV): sequencing the most valuable type-strain genomes for metagenomic binning, comparative biology and taxonomic classification.</title>
        <authorList>
            <person name="Goeker M."/>
        </authorList>
    </citation>
    <scope>NUCLEOTIDE SEQUENCE [LARGE SCALE GENOMIC DNA]</scope>
    <source>
        <strain evidence="1 2">DSM 24830</strain>
    </source>
</reference>